<dbReference type="Gene3D" id="1.25.40.10">
    <property type="entry name" value="Tetratricopeptide repeat domain"/>
    <property type="match status" value="1"/>
</dbReference>
<proteinExistence type="predicted"/>
<feature type="region of interest" description="Disordered" evidence="1">
    <location>
        <begin position="174"/>
        <end position="255"/>
    </location>
</feature>
<evidence type="ECO:0000256" key="2">
    <source>
        <dbReference type="SAM" id="Phobius"/>
    </source>
</evidence>
<keyword evidence="2" id="KW-0812">Transmembrane</keyword>
<feature type="compositionally biased region" description="Low complexity" evidence="1">
    <location>
        <begin position="219"/>
        <end position="255"/>
    </location>
</feature>
<dbReference type="AlphaFoldDB" id="A0A6H2HEZ7"/>
<dbReference type="KEGG" id="pvac:HC248_03373"/>
<dbReference type="SUPFAM" id="SSF48452">
    <property type="entry name" value="TPR-like"/>
    <property type="match status" value="1"/>
</dbReference>
<protein>
    <submittedName>
        <fullName evidence="4">Uncharacterized protein</fullName>
    </submittedName>
</protein>
<evidence type="ECO:0000256" key="3">
    <source>
        <dbReference type="SAM" id="SignalP"/>
    </source>
</evidence>
<feature type="transmembrane region" description="Helical" evidence="2">
    <location>
        <begin position="145"/>
        <end position="163"/>
    </location>
</feature>
<dbReference type="Proteomes" id="UP000502041">
    <property type="component" value="Chromosome"/>
</dbReference>
<feature type="region of interest" description="Disordered" evidence="1">
    <location>
        <begin position="303"/>
        <end position="342"/>
    </location>
</feature>
<dbReference type="InterPro" id="IPR011990">
    <property type="entry name" value="TPR-like_helical_dom_sf"/>
</dbReference>
<sequence>MNSSTFIRKFFQLLALALALALSAGLAMAQSEPSMNQIYAAAKEGKLDSAQVMIQQVLVAHPNSGKAYFVRAELYSRQGKMELTRESLASAERLSPGLKFATPESLSSLRAQIAGNAVPRTVAPQNVNAARPFAQAAAPAATQSWVLPLLLAGGVIVAAFFFFRRRDQAAQNQAPGYVGGGNSQGNFPQNGFPPNTGLQNGFPQNNNQPNGLSGVQTFGNGPQNGYPQQGNFQGNPQGNYPQGNYPQGGYPQQPGSGMGGRIMGGVATGLAVGAGVMAAQAIGKSLTGEHAAAAAPAPAVDNNYQAGNSNQNMGGDNFGINDSSSWDDGGGDMGGGGGDWDS</sequence>
<evidence type="ECO:0000256" key="1">
    <source>
        <dbReference type="SAM" id="MobiDB-lite"/>
    </source>
</evidence>
<keyword evidence="2" id="KW-1133">Transmembrane helix</keyword>
<dbReference type="EMBL" id="CP051461">
    <property type="protein sequence ID" value="QJC58036.1"/>
    <property type="molecule type" value="Genomic_DNA"/>
</dbReference>
<feature type="compositionally biased region" description="Polar residues" evidence="1">
    <location>
        <begin position="184"/>
        <end position="193"/>
    </location>
</feature>
<dbReference type="RefSeq" id="WP_168923452.1">
    <property type="nucleotide sequence ID" value="NZ_CP051461.1"/>
</dbReference>
<gene>
    <name evidence="4" type="ORF">HC248_03373</name>
</gene>
<feature type="signal peptide" evidence="3">
    <location>
        <begin position="1"/>
        <end position="29"/>
    </location>
</feature>
<feature type="compositionally biased region" description="Low complexity" evidence="1">
    <location>
        <begin position="197"/>
        <end position="212"/>
    </location>
</feature>
<feature type="compositionally biased region" description="Gly residues" evidence="1">
    <location>
        <begin position="331"/>
        <end position="342"/>
    </location>
</feature>
<keyword evidence="5" id="KW-1185">Reference proteome</keyword>
<reference evidence="4 5" key="1">
    <citation type="submission" date="2020-04" db="EMBL/GenBank/DDBJ databases">
        <title>Complete genome of a Psychrophilic, Marine, Gas Vacuolate Bacterium Polaromonas vacuolata KCTC 22033T.</title>
        <authorList>
            <person name="Hwang K."/>
            <person name="Kim K.M."/>
        </authorList>
    </citation>
    <scope>NUCLEOTIDE SEQUENCE [LARGE SCALE GENOMIC DNA]</scope>
    <source>
        <strain evidence="4 5">KCTC 22033</strain>
    </source>
</reference>
<keyword evidence="2" id="KW-0472">Membrane</keyword>
<keyword evidence="3" id="KW-0732">Signal</keyword>
<name>A0A6H2HEZ7_9BURK</name>
<feature type="chain" id="PRO_5026026763" evidence="3">
    <location>
        <begin position="30"/>
        <end position="342"/>
    </location>
</feature>
<evidence type="ECO:0000313" key="4">
    <source>
        <dbReference type="EMBL" id="QJC58036.1"/>
    </source>
</evidence>
<evidence type="ECO:0000313" key="5">
    <source>
        <dbReference type="Proteomes" id="UP000502041"/>
    </source>
</evidence>
<feature type="compositionally biased region" description="Polar residues" evidence="1">
    <location>
        <begin position="303"/>
        <end position="314"/>
    </location>
</feature>
<accession>A0A6H2HEZ7</accession>
<organism evidence="4 5">
    <name type="scientific">Polaromonas vacuolata</name>
    <dbReference type="NCBI Taxonomy" id="37448"/>
    <lineage>
        <taxon>Bacteria</taxon>
        <taxon>Pseudomonadati</taxon>
        <taxon>Pseudomonadota</taxon>
        <taxon>Betaproteobacteria</taxon>
        <taxon>Burkholderiales</taxon>
        <taxon>Comamonadaceae</taxon>
        <taxon>Polaromonas</taxon>
    </lineage>
</organism>